<gene>
    <name evidence="1" type="primary">ORF117600</name>
</gene>
<dbReference type="EMBL" id="HACG01032943">
    <property type="protein sequence ID" value="CEK79808.1"/>
    <property type="molecule type" value="Transcribed_RNA"/>
</dbReference>
<sequence>MQGKIRPKNMSIRDHIASDKKQHRLEFQRVTNQSIISHCENKTPVSFCNSRKWLSEREF</sequence>
<evidence type="ECO:0000313" key="1">
    <source>
        <dbReference type="EMBL" id="CEK79808.1"/>
    </source>
</evidence>
<accession>A0A0B7AG92</accession>
<dbReference type="AlphaFoldDB" id="A0A0B7AG92"/>
<proteinExistence type="predicted"/>
<reference evidence="1" key="1">
    <citation type="submission" date="2014-12" db="EMBL/GenBank/DDBJ databases">
        <title>Insight into the proteome of Arion vulgaris.</title>
        <authorList>
            <person name="Aradska J."/>
            <person name="Bulat T."/>
            <person name="Smidak R."/>
            <person name="Sarate P."/>
            <person name="Gangsoo J."/>
            <person name="Sialana F."/>
            <person name="Bilban M."/>
            <person name="Lubec G."/>
        </authorList>
    </citation>
    <scope>NUCLEOTIDE SEQUENCE</scope>
    <source>
        <tissue evidence="1">Skin</tissue>
    </source>
</reference>
<name>A0A0B7AG92_9EUPU</name>
<protein>
    <submittedName>
        <fullName evidence="1">Uncharacterized protein</fullName>
    </submittedName>
</protein>
<organism evidence="1">
    <name type="scientific">Arion vulgaris</name>
    <dbReference type="NCBI Taxonomy" id="1028688"/>
    <lineage>
        <taxon>Eukaryota</taxon>
        <taxon>Metazoa</taxon>
        <taxon>Spiralia</taxon>
        <taxon>Lophotrochozoa</taxon>
        <taxon>Mollusca</taxon>
        <taxon>Gastropoda</taxon>
        <taxon>Heterobranchia</taxon>
        <taxon>Euthyneura</taxon>
        <taxon>Panpulmonata</taxon>
        <taxon>Eupulmonata</taxon>
        <taxon>Stylommatophora</taxon>
        <taxon>Helicina</taxon>
        <taxon>Arionoidea</taxon>
        <taxon>Arionidae</taxon>
        <taxon>Arion</taxon>
    </lineage>
</organism>